<organism evidence="2">
    <name type="scientific">Drosophila grimshawi</name>
    <name type="common">Hawaiian fruit fly</name>
    <name type="synonym">Idiomyia grimshawi</name>
    <dbReference type="NCBI Taxonomy" id="7222"/>
    <lineage>
        <taxon>Eukaryota</taxon>
        <taxon>Metazoa</taxon>
        <taxon>Ecdysozoa</taxon>
        <taxon>Arthropoda</taxon>
        <taxon>Hexapoda</taxon>
        <taxon>Insecta</taxon>
        <taxon>Pterygota</taxon>
        <taxon>Neoptera</taxon>
        <taxon>Endopterygota</taxon>
        <taxon>Diptera</taxon>
        <taxon>Brachycera</taxon>
        <taxon>Muscomorpha</taxon>
        <taxon>Ephydroidea</taxon>
        <taxon>Drosophilidae</taxon>
        <taxon>Drosophila</taxon>
        <taxon>Hawaiian Drosophila</taxon>
    </lineage>
</organism>
<accession>B4J608</accession>
<keyword evidence="2" id="KW-1185">Reference proteome</keyword>
<evidence type="ECO:0000313" key="2">
    <source>
        <dbReference type="Proteomes" id="UP000001070"/>
    </source>
</evidence>
<proteinExistence type="predicted"/>
<dbReference type="PhylomeDB" id="B4J608"/>
<dbReference type="EMBL" id="CH916367">
    <property type="protein sequence ID" value="EDW00851.1"/>
    <property type="molecule type" value="Genomic_DNA"/>
</dbReference>
<dbReference type="HOGENOM" id="CLU_1628761_0_0_1"/>
<name>B4J608_DROGR</name>
<evidence type="ECO:0000313" key="1">
    <source>
        <dbReference type="EMBL" id="EDW00851.1"/>
    </source>
</evidence>
<dbReference type="InParanoid" id="B4J608"/>
<dbReference type="AlphaFoldDB" id="B4J608"/>
<dbReference type="Proteomes" id="UP000001070">
    <property type="component" value="Unassembled WGS sequence"/>
</dbReference>
<dbReference type="OrthoDB" id="7804920at2759"/>
<dbReference type="eggNOG" id="ENOG502T8WD">
    <property type="taxonomic scope" value="Eukaryota"/>
</dbReference>
<protein>
    <submittedName>
        <fullName evidence="1">GH21115</fullName>
    </submittedName>
</protein>
<dbReference type="KEGG" id="dgr:6559070"/>
<reference evidence="1 2" key="1">
    <citation type="journal article" date="2007" name="Nature">
        <title>Evolution of genes and genomes on the Drosophila phylogeny.</title>
        <authorList>
            <consortium name="Drosophila 12 Genomes Consortium"/>
            <person name="Clark A.G."/>
            <person name="Eisen M.B."/>
            <person name="Smith D.R."/>
            <person name="Bergman C.M."/>
            <person name="Oliver B."/>
            <person name="Markow T.A."/>
            <person name="Kaufman T.C."/>
            <person name="Kellis M."/>
            <person name="Gelbart W."/>
            <person name="Iyer V.N."/>
            <person name="Pollard D.A."/>
            <person name="Sackton T.B."/>
            <person name="Larracuente A.M."/>
            <person name="Singh N.D."/>
            <person name="Abad J.P."/>
            <person name="Abt D.N."/>
            <person name="Adryan B."/>
            <person name="Aguade M."/>
            <person name="Akashi H."/>
            <person name="Anderson W.W."/>
            <person name="Aquadro C.F."/>
            <person name="Ardell D.H."/>
            <person name="Arguello R."/>
            <person name="Artieri C.G."/>
            <person name="Barbash D.A."/>
            <person name="Barker D."/>
            <person name="Barsanti P."/>
            <person name="Batterham P."/>
            <person name="Batzoglou S."/>
            <person name="Begun D."/>
            <person name="Bhutkar A."/>
            <person name="Blanco E."/>
            <person name="Bosak S.A."/>
            <person name="Bradley R.K."/>
            <person name="Brand A.D."/>
            <person name="Brent M.R."/>
            <person name="Brooks A.N."/>
            <person name="Brown R.H."/>
            <person name="Butlin R.K."/>
            <person name="Caggese C."/>
            <person name="Calvi B.R."/>
            <person name="Bernardo de Carvalho A."/>
            <person name="Caspi A."/>
            <person name="Castrezana S."/>
            <person name="Celniker S.E."/>
            <person name="Chang J.L."/>
            <person name="Chapple C."/>
            <person name="Chatterji S."/>
            <person name="Chinwalla A."/>
            <person name="Civetta A."/>
            <person name="Clifton S.W."/>
            <person name="Comeron J.M."/>
            <person name="Costello J.C."/>
            <person name="Coyne J.A."/>
            <person name="Daub J."/>
            <person name="David R.G."/>
            <person name="Delcher A.L."/>
            <person name="Delehaunty K."/>
            <person name="Do C.B."/>
            <person name="Ebling H."/>
            <person name="Edwards K."/>
            <person name="Eickbush T."/>
            <person name="Evans J.D."/>
            <person name="Filipski A."/>
            <person name="Findeiss S."/>
            <person name="Freyhult E."/>
            <person name="Fulton L."/>
            <person name="Fulton R."/>
            <person name="Garcia A.C."/>
            <person name="Gardiner A."/>
            <person name="Garfield D.A."/>
            <person name="Garvin B.E."/>
            <person name="Gibson G."/>
            <person name="Gilbert D."/>
            <person name="Gnerre S."/>
            <person name="Godfrey J."/>
            <person name="Good R."/>
            <person name="Gotea V."/>
            <person name="Gravely B."/>
            <person name="Greenberg A.J."/>
            <person name="Griffiths-Jones S."/>
            <person name="Gross S."/>
            <person name="Guigo R."/>
            <person name="Gustafson E.A."/>
            <person name="Haerty W."/>
            <person name="Hahn M.W."/>
            <person name="Halligan D.L."/>
            <person name="Halpern A.L."/>
            <person name="Halter G.M."/>
            <person name="Han M.V."/>
            <person name="Heger A."/>
            <person name="Hillier L."/>
            <person name="Hinrichs A.S."/>
            <person name="Holmes I."/>
            <person name="Hoskins R.A."/>
            <person name="Hubisz M.J."/>
            <person name="Hultmark D."/>
            <person name="Huntley M.A."/>
            <person name="Jaffe D.B."/>
            <person name="Jagadeeshan S."/>
            <person name="Jeck W.R."/>
            <person name="Johnson J."/>
            <person name="Jones C.D."/>
            <person name="Jordan W.C."/>
            <person name="Karpen G.H."/>
            <person name="Kataoka E."/>
            <person name="Keightley P.D."/>
            <person name="Kheradpour P."/>
            <person name="Kirkness E.F."/>
            <person name="Koerich L.B."/>
            <person name="Kristiansen K."/>
            <person name="Kudrna D."/>
            <person name="Kulathinal R.J."/>
            <person name="Kumar S."/>
            <person name="Kwok R."/>
            <person name="Lander E."/>
            <person name="Langley C.H."/>
            <person name="Lapoint R."/>
            <person name="Lazzaro B.P."/>
            <person name="Lee S.J."/>
            <person name="Levesque L."/>
            <person name="Li R."/>
            <person name="Lin C.F."/>
            <person name="Lin M.F."/>
            <person name="Lindblad-Toh K."/>
            <person name="Llopart A."/>
            <person name="Long M."/>
            <person name="Low L."/>
            <person name="Lozovsky E."/>
            <person name="Lu J."/>
            <person name="Luo M."/>
            <person name="Machado C.A."/>
            <person name="Makalowski W."/>
            <person name="Marzo M."/>
            <person name="Matsuda M."/>
            <person name="Matzkin L."/>
            <person name="McAllister B."/>
            <person name="McBride C.S."/>
            <person name="McKernan B."/>
            <person name="McKernan K."/>
            <person name="Mendez-Lago M."/>
            <person name="Minx P."/>
            <person name="Mollenhauer M.U."/>
            <person name="Montooth K."/>
            <person name="Mount S.M."/>
            <person name="Mu X."/>
            <person name="Myers E."/>
            <person name="Negre B."/>
            <person name="Newfeld S."/>
            <person name="Nielsen R."/>
            <person name="Noor M.A."/>
            <person name="O'Grady P."/>
            <person name="Pachter L."/>
            <person name="Papaceit M."/>
            <person name="Parisi M.J."/>
            <person name="Parisi M."/>
            <person name="Parts L."/>
            <person name="Pedersen J.S."/>
            <person name="Pesole G."/>
            <person name="Phillippy A.M."/>
            <person name="Ponting C.P."/>
            <person name="Pop M."/>
            <person name="Porcelli D."/>
            <person name="Powell J.R."/>
            <person name="Prohaska S."/>
            <person name="Pruitt K."/>
            <person name="Puig M."/>
            <person name="Quesneville H."/>
            <person name="Ram K.R."/>
            <person name="Rand D."/>
            <person name="Rasmussen M.D."/>
            <person name="Reed L.K."/>
            <person name="Reenan R."/>
            <person name="Reily A."/>
            <person name="Remington K.A."/>
            <person name="Rieger T.T."/>
            <person name="Ritchie M.G."/>
            <person name="Robin C."/>
            <person name="Rogers Y.H."/>
            <person name="Rohde C."/>
            <person name="Rozas J."/>
            <person name="Rubenfield M.J."/>
            <person name="Ruiz A."/>
            <person name="Russo S."/>
            <person name="Salzberg S.L."/>
            <person name="Sanchez-Gracia A."/>
            <person name="Saranga D.J."/>
            <person name="Sato H."/>
            <person name="Schaeffer S.W."/>
            <person name="Schatz M.C."/>
            <person name="Schlenke T."/>
            <person name="Schwartz R."/>
            <person name="Segarra C."/>
            <person name="Singh R.S."/>
            <person name="Sirot L."/>
            <person name="Sirota M."/>
            <person name="Sisneros N.B."/>
            <person name="Smith C.D."/>
            <person name="Smith T.F."/>
            <person name="Spieth J."/>
            <person name="Stage D.E."/>
            <person name="Stark A."/>
            <person name="Stephan W."/>
            <person name="Strausberg R.L."/>
            <person name="Strempel S."/>
            <person name="Sturgill D."/>
            <person name="Sutton G."/>
            <person name="Sutton G.G."/>
            <person name="Tao W."/>
            <person name="Teichmann S."/>
            <person name="Tobari Y.N."/>
            <person name="Tomimura Y."/>
            <person name="Tsolas J.M."/>
            <person name="Valente V.L."/>
            <person name="Venter E."/>
            <person name="Venter J.C."/>
            <person name="Vicario S."/>
            <person name="Vieira F.G."/>
            <person name="Vilella A.J."/>
            <person name="Villasante A."/>
            <person name="Walenz B."/>
            <person name="Wang J."/>
            <person name="Wasserman M."/>
            <person name="Watts T."/>
            <person name="Wilson D."/>
            <person name="Wilson R.K."/>
            <person name="Wing R.A."/>
            <person name="Wolfner M.F."/>
            <person name="Wong A."/>
            <person name="Wong G.K."/>
            <person name="Wu C.I."/>
            <person name="Wu G."/>
            <person name="Yamamoto D."/>
            <person name="Yang H.P."/>
            <person name="Yang S.P."/>
            <person name="Yorke J.A."/>
            <person name="Yoshida K."/>
            <person name="Zdobnov E."/>
            <person name="Zhang P."/>
            <person name="Zhang Y."/>
            <person name="Zimin A.V."/>
            <person name="Baldwin J."/>
            <person name="Abdouelleil A."/>
            <person name="Abdulkadir J."/>
            <person name="Abebe A."/>
            <person name="Abera B."/>
            <person name="Abreu J."/>
            <person name="Acer S.C."/>
            <person name="Aftuck L."/>
            <person name="Alexander A."/>
            <person name="An P."/>
            <person name="Anderson E."/>
            <person name="Anderson S."/>
            <person name="Arachi H."/>
            <person name="Azer M."/>
            <person name="Bachantsang P."/>
            <person name="Barry A."/>
            <person name="Bayul T."/>
            <person name="Berlin A."/>
            <person name="Bessette D."/>
            <person name="Bloom T."/>
            <person name="Blye J."/>
            <person name="Boguslavskiy L."/>
            <person name="Bonnet C."/>
            <person name="Boukhgalter B."/>
            <person name="Bourzgui I."/>
            <person name="Brown A."/>
            <person name="Cahill P."/>
            <person name="Channer S."/>
            <person name="Cheshatsang Y."/>
            <person name="Chuda L."/>
            <person name="Citroen M."/>
            <person name="Collymore A."/>
            <person name="Cooke P."/>
            <person name="Costello M."/>
            <person name="D'Aco K."/>
            <person name="Daza R."/>
            <person name="De Haan G."/>
            <person name="DeGray S."/>
            <person name="DeMaso C."/>
            <person name="Dhargay N."/>
            <person name="Dooley K."/>
            <person name="Dooley E."/>
            <person name="Doricent M."/>
            <person name="Dorje P."/>
            <person name="Dorjee K."/>
            <person name="Dupes A."/>
            <person name="Elong R."/>
            <person name="Falk J."/>
            <person name="Farina A."/>
            <person name="Faro S."/>
            <person name="Ferguson D."/>
            <person name="Fisher S."/>
            <person name="Foley C.D."/>
            <person name="Franke A."/>
            <person name="Friedrich D."/>
            <person name="Gadbois L."/>
            <person name="Gearin G."/>
            <person name="Gearin C.R."/>
            <person name="Giannoukos G."/>
            <person name="Goode T."/>
            <person name="Graham J."/>
            <person name="Grandbois E."/>
            <person name="Grewal S."/>
            <person name="Gyaltsen K."/>
            <person name="Hafez N."/>
            <person name="Hagos B."/>
            <person name="Hall J."/>
            <person name="Henson C."/>
            <person name="Hollinger A."/>
            <person name="Honan T."/>
            <person name="Huard M.D."/>
            <person name="Hughes L."/>
            <person name="Hurhula B."/>
            <person name="Husby M.E."/>
            <person name="Kamat A."/>
            <person name="Kanga B."/>
            <person name="Kashin S."/>
            <person name="Khazanovich D."/>
            <person name="Kisner P."/>
            <person name="Lance K."/>
            <person name="Lara M."/>
            <person name="Lee W."/>
            <person name="Lennon N."/>
            <person name="Letendre F."/>
            <person name="LeVine R."/>
            <person name="Lipovsky A."/>
            <person name="Liu X."/>
            <person name="Liu J."/>
            <person name="Liu S."/>
            <person name="Lokyitsang T."/>
            <person name="Lokyitsang Y."/>
            <person name="Lubonja R."/>
            <person name="Lui A."/>
            <person name="MacDonald P."/>
            <person name="Magnisalis V."/>
            <person name="Maru K."/>
            <person name="Matthews C."/>
            <person name="McCusker W."/>
            <person name="McDonough S."/>
            <person name="Mehta T."/>
            <person name="Meldrim J."/>
            <person name="Meneus L."/>
            <person name="Mihai O."/>
            <person name="Mihalev A."/>
            <person name="Mihova T."/>
            <person name="Mittelman R."/>
            <person name="Mlenga V."/>
            <person name="Montmayeur A."/>
            <person name="Mulrain L."/>
            <person name="Navidi A."/>
            <person name="Naylor J."/>
            <person name="Negash T."/>
            <person name="Nguyen T."/>
            <person name="Nguyen N."/>
            <person name="Nicol R."/>
            <person name="Norbu C."/>
            <person name="Norbu N."/>
            <person name="Novod N."/>
            <person name="O'Neill B."/>
            <person name="Osman S."/>
            <person name="Markiewicz E."/>
            <person name="Oyono O.L."/>
            <person name="Patti C."/>
            <person name="Phunkhang P."/>
            <person name="Pierre F."/>
            <person name="Priest M."/>
            <person name="Raghuraman S."/>
            <person name="Rege F."/>
            <person name="Reyes R."/>
            <person name="Rise C."/>
            <person name="Rogov P."/>
            <person name="Ross K."/>
            <person name="Ryan E."/>
            <person name="Settipalli S."/>
            <person name="Shea T."/>
            <person name="Sherpa N."/>
            <person name="Shi L."/>
            <person name="Shih D."/>
            <person name="Sparrow T."/>
            <person name="Spaulding J."/>
            <person name="Stalker J."/>
            <person name="Stange-Thomann N."/>
            <person name="Stavropoulos S."/>
            <person name="Stone C."/>
            <person name="Strader C."/>
            <person name="Tesfaye S."/>
            <person name="Thomson T."/>
            <person name="Thoulutsang Y."/>
            <person name="Thoulutsang D."/>
            <person name="Topham K."/>
            <person name="Topping I."/>
            <person name="Tsamla T."/>
            <person name="Vassiliev H."/>
            <person name="Vo A."/>
            <person name="Wangchuk T."/>
            <person name="Wangdi T."/>
            <person name="Weiand M."/>
            <person name="Wilkinson J."/>
            <person name="Wilson A."/>
            <person name="Yadav S."/>
            <person name="Young G."/>
            <person name="Yu Q."/>
            <person name="Zembek L."/>
            <person name="Zhong D."/>
            <person name="Zimmer A."/>
            <person name="Zwirko Z."/>
            <person name="Jaffe D.B."/>
            <person name="Alvarez P."/>
            <person name="Brockman W."/>
            <person name="Butler J."/>
            <person name="Chin C."/>
            <person name="Gnerre S."/>
            <person name="Grabherr M."/>
            <person name="Kleber M."/>
            <person name="Mauceli E."/>
            <person name="MacCallum I."/>
        </authorList>
    </citation>
    <scope>NUCLEOTIDE SEQUENCE [LARGE SCALE GENOMIC DNA]</scope>
    <source>
        <strain evidence="2">Tucson 15287-2541.00</strain>
    </source>
</reference>
<gene>
    <name evidence="1" type="primary">Dgri\GH21115</name>
    <name evidence="1" type="ORF">Dgri_GH21115</name>
</gene>
<sequence length="150" mass="18096">MTSEDNFAHEFERYLYRSFHFGPNTKIRQYDPSIMEIFGVLSLTDVRQPDRKLWYVYYCKQTEVDETLDRIFKKYGKKNMREIFRKPVFSGVDLCDKVKDHFAEKKLYVKGKLIEAPRNSPYNDDKIMRQVTGLYDEEQRLLFQYVCSKS</sequence>